<dbReference type="EMBL" id="MN739972">
    <property type="protein sequence ID" value="QHT80565.1"/>
    <property type="molecule type" value="Genomic_DNA"/>
</dbReference>
<sequence length="587" mass="69714">MDFDLDEYSDITNGQGEHPEINANLLEQTMKNVKELYEKYGNDLYMTSKIYHYISLQLPSLLVNVYETRQKNASRLETHLAEQEKFITGFLHGNNHNKYYYNTTNDRFYVYDGLHYDECKQDDILYDIVSSITKTQNCAVQNWKHKTKVSVLRKIKDNALVKCIPESNTIQSVLSLFYPSIFSHKSDAKYFLTILGDNIQKKNADLIHFIRPCAKLFLKELQEQCLLMFHVNCTQTFKLKCHEKHESELSLCRLVPIQESVQSQNIWKQNIKDNIIDIFCVACHYSFRYNSSDGFLLYSDCEASKYALVIKNNTNDAIFHQFVQEYLILYNDDNDVQDNHSSPVDSSFIQATMQTWNHESKQISWKHVFYLWKDYLRVHAYPQNLFYSHCKTFMKSHFKNNYCEETDCFSGISSSHLPTIQKFLRFWSETMIEDDDNDGDTKESILEMDELSQLFRIWVSKNVSTKTKKETKKYILDETKIVHILAYYKPEIFIQNEKYIIGFKCLMWDKDMDIQNSMNLLRESNIPITEHFSYSLDDAYLFYTVKNRENTNEKKMMVNKAYFDTVVRKQYKSFIDDYDMFDPTFFL</sequence>
<evidence type="ECO:0000313" key="1">
    <source>
        <dbReference type="EMBL" id="QHT80565.1"/>
    </source>
</evidence>
<proteinExistence type="predicted"/>
<organism evidence="1">
    <name type="scientific">viral metagenome</name>
    <dbReference type="NCBI Taxonomy" id="1070528"/>
    <lineage>
        <taxon>unclassified sequences</taxon>
        <taxon>metagenomes</taxon>
        <taxon>organismal metagenomes</taxon>
    </lineage>
</organism>
<dbReference type="AlphaFoldDB" id="A0A6C0HK86"/>
<accession>A0A6C0HK86</accession>
<reference evidence="1" key="1">
    <citation type="journal article" date="2020" name="Nature">
        <title>Giant virus diversity and host interactions through global metagenomics.</title>
        <authorList>
            <person name="Schulz F."/>
            <person name="Roux S."/>
            <person name="Paez-Espino D."/>
            <person name="Jungbluth S."/>
            <person name="Walsh D.A."/>
            <person name="Denef V.J."/>
            <person name="McMahon K.D."/>
            <person name="Konstantinidis K.T."/>
            <person name="Eloe-Fadrosh E.A."/>
            <person name="Kyrpides N.C."/>
            <person name="Woyke T."/>
        </authorList>
    </citation>
    <scope>NUCLEOTIDE SEQUENCE</scope>
    <source>
        <strain evidence="1">GVMAG-M-3300023184-120</strain>
    </source>
</reference>
<protein>
    <submittedName>
        <fullName evidence="1">Uncharacterized protein</fullName>
    </submittedName>
</protein>
<name>A0A6C0HK86_9ZZZZ</name>